<evidence type="ECO:0000313" key="3">
    <source>
        <dbReference type="Proteomes" id="UP000724874"/>
    </source>
</evidence>
<comment type="caution">
    <text evidence="2">The sequence shown here is derived from an EMBL/GenBank/DDBJ whole genome shotgun (WGS) entry which is preliminary data.</text>
</comment>
<sequence length="186" mass="20302">MSAAHPVFLGCSSSLLMYYYVSKDVGSDCGVRDPKGSDSEASHRSYSNVVASRPGTPASQSVQVKDTPLAPSRIADKGARAESDNARIVDVQFRVNKDTIHASSLFGSDNEDDGQGPWTTVPRWHPSLLPASCKRAKRMDWKKPAVGAIPRTLDKELTSIISEAEKSLTPAEKERLLHRHKNIKSS</sequence>
<dbReference type="Proteomes" id="UP000724874">
    <property type="component" value="Unassembled WGS sequence"/>
</dbReference>
<gene>
    <name evidence="2" type="ORF">CPB84DRAFT_1855999</name>
</gene>
<evidence type="ECO:0000313" key="2">
    <source>
        <dbReference type="EMBL" id="KAF8869812.1"/>
    </source>
</evidence>
<proteinExistence type="predicted"/>
<name>A0A9P5TFJ9_GYMJU</name>
<feature type="compositionally biased region" description="Basic and acidic residues" evidence="1">
    <location>
        <begin position="31"/>
        <end position="43"/>
    </location>
</feature>
<dbReference type="EMBL" id="JADNYJ010000401">
    <property type="protein sequence ID" value="KAF8869812.1"/>
    <property type="molecule type" value="Genomic_DNA"/>
</dbReference>
<evidence type="ECO:0000256" key="1">
    <source>
        <dbReference type="SAM" id="MobiDB-lite"/>
    </source>
</evidence>
<organism evidence="2 3">
    <name type="scientific">Gymnopilus junonius</name>
    <name type="common">Spectacular rustgill mushroom</name>
    <name type="synonym">Gymnopilus spectabilis subsp. junonius</name>
    <dbReference type="NCBI Taxonomy" id="109634"/>
    <lineage>
        <taxon>Eukaryota</taxon>
        <taxon>Fungi</taxon>
        <taxon>Dikarya</taxon>
        <taxon>Basidiomycota</taxon>
        <taxon>Agaricomycotina</taxon>
        <taxon>Agaricomycetes</taxon>
        <taxon>Agaricomycetidae</taxon>
        <taxon>Agaricales</taxon>
        <taxon>Agaricineae</taxon>
        <taxon>Hymenogastraceae</taxon>
        <taxon>Gymnopilus</taxon>
    </lineage>
</organism>
<feature type="region of interest" description="Disordered" evidence="1">
    <location>
        <begin position="31"/>
        <end position="65"/>
    </location>
</feature>
<accession>A0A9P5TFJ9</accession>
<dbReference type="AlphaFoldDB" id="A0A9P5TFJ9"/>
<protein>
    <submittedName>
        <fullName evidence="2">Uncharacterized protein</fullName>
    </submittedName>
</protein>
<reference evidence="2" key="1">
    <citation type="submission" date="2020-11" db="EMBL/GenBank/DDBJ databases">
        <authorList>
            <consortium name="DOE Joint Genome Institute"/>
            <person name="Ahrendt S."/>
            <person name="Riley R."/>
            <person name="Andreopoulos W."/>
            <person name="LaButti K."/>
            <person name="Pangilinan J."/>
            <person name="Ruiz-duenas F.J."/>
            <person name="Barrasa J.M."/>
            <person name="Sanchez-Garcia M."/>
            <person name="Camarero S."/>
            <person name="Miyauchi S."/>
            <person name="Serrano A."/>
            <person name="Linde D."/>
            <person name="Babiker R."/>
            <person name="Drula E."/>
            <person name="Ayuso-Fernandez I."/>
            <person name="Pacheco R."/>
            <person name="Padilla G."/>
            <person name="Ferreira P."/>
            <person name="Barriuso J."/>
            <person name="Kellner H."/>
            <person name="Castanera R."/>
            <person name="Alfaro M."/>
            <person name="Ramirez L."/>
            <person name="Pisabarro A.G."/>
            <person name="Kuo A."/>
            <person name="Tritt A."/>
            <person name="Lipzen A."/>
            <person name="He G."/>
            <person name="Yan M."/>
            <person name="Ng V."/>
            <person name="Cullen D."/>
            <person name="Martin F."/>
            <person name="Rosso M.-N."/>
            <person name="Henrissat B."/>
            <person name="Hibbett D."/>
            <person name="Martinez A.T."/>
            <person name="Grigoriev I.V."/>
        </authorList>
    </citation>
    <scope>NUCLEOTIDE SEQUENCE</scope>
    <source>
        <strain evidence="2">AH 44721</strain>
    </source>
</reference>
<keyword evidence="3" id="KW-1185">Reference proteome</keyword>